<protein>
    <recommendedName>
        <fullName evidence="4">Glycosyltransferase family 8 protein</fullName>
    </recommendedName>
</protein>
<dbReference type="EMBL" id="JBFTWV010000567">
    <property type="protein sequence ID" value="KAL2782314.1"/>
    <property type="molecule type" value="Genomic_DNA"/>
</dbReference>
<dbReference type="PANTHER" id="PTHR11183">
    <property type="entry name" value="GLYCOGENIN SUBFAMILY MEMBER"/>
    <property type="match status" value="1"/>
</dbReference>
<dbReference type="Gene3D" id="3.90.550.10">
    <property type="entry name" value="Spore Coat Polysaccharide Biosynthesis Protein SpsA, Chain A"/>
    <property type="match status" value="1"/>
</dbReference>
<comment type="caution">
    <text evidence="2">The sequence shown here is derived from an EMBL/GenBank/DDBJ whole genome shotgun (WGS) entry which is preliminary data.</text>
</comment>
<dbReference type="SUPFAM" id="SSF53448">
    <property type="entry name" value="Nucleotide-diphospho-sugar transferases"/>
    <property type="match status" value="1"/>
</dbReference>
<reference evidence="2 3" key="1">
    <citation type="submission" date="2024-07" db="EMBL/GenBank/DDBJ databases">
        <title>Section-level genome sequencing and comparative genomics of Aspergillus sections Usti and Cavernicolus.</title>
        <authorList>
            <consortium name="Lawrence Berkeley National Laboratory"/>
            <person name="Nybo J.L."/>
            <person name="Vesth T.C."/>
            <person name="Theobald S."/>
            <person name="Frisvad J.C."/>
            <person name="Larsen T.O."/>
            <person name="Kjaerboelling I."/>
            <person name="Rothschild-Mancinelli K."/>
            <person name="Lyhne E.K."/>
            <person name="Kogle M.E."/>
            <person name="Barry K."/>
            <person name="Clum A."/>
            <person name="Na H."/>
            <person name="Ledsgaard L."/>
            <person name="Lin J."/>
            <person name="Lipzen A."/>
            <person name="Kuo A."/>
            <person name="Riley R."/>
            <person name="Mondo S."/>
            <person name="Labutti K."/>
            <person name="Haridas S."/>
            <person name="Pangalinan J."/>
            <person name="Salamov A.A."/>
            <person name="Simmons B.A."/>
            <person name="Magnuson J.K."/>
            <person name="Chen J."/>
            <person name="Drula E."/>
            <person name="Henrissat B."/>
            <person name="Wiebenga A."/>
            <person name="Lubbers R.J."/>
            <person name="Gomes A.C."/>
            <person name="Makela M.R."/>
            <person name="Stajich J."/>
            <person name="Grigoriev I.V."/>
            <person name="Mortensen U.H."/>
            <person name="De Vries R.P."/>
            <person name="Baker S.E."/>
            <person name="Andersen M.R."/>
        </authorList>
    </citation>
    <scope>NUCLEOTIDE SEQUENCE [LARGE SCALE GENOMIC DNA]</scope>
    <source>
        <strain evidence="2 3">CBS 209.92</strain>
    </source>
</reference>
<organism evidence="2 3">
    <name type="scientific">Aspergillus keveii</name>
    <dbReference type="NCBI Taxonomy" id="714993"/>
    <lineage>
        <taxon>Eukaryota</taxon>
        <taxon>Fungi</taxon>
        <taxon>Dikarya</taxon>
        <taxon>Ascomycota</taxon>
        <taxon>Pezizomycotina</taxon>
        <taxon>Eurotiomycetes</taxon>
        <taxon>Eurotiomycetidae</taxon>
        <taxon>Eurotiales</taxon>
        <taxon>Aspergillaceae</taxon>
        <taxon>Aspergillus</taxon>
        <taxon>Aspergillus subgen. Nidulantes</taxon>
    </lineage>
</organism>
<feature type="transmembrane region" description="Helical" evidence="1">
    <location>
        <begin position="12"/>
        <end position="31"/>
    </location>
</feature>
<keyword evidence="1" id="KW-0472">Membrane</keyword>
<evidence type="ECO:0000313" key="3">
    <source>
        <dbReference type="Proteomes" id="UP001610563"/>
    </source>
</evidence>
<dbReference type="InterPro" id="IPR029044">
    <property type="entry name" value="Nucleotide-diphossugar_trans"/>
</dbReference>
<proteinExistence type="predicted"/>
<sequence>MAASKNSRWRWIILYYLFPVLVALSLAFRSLRDFQPNHGGVAVGMFLSAENESEPSYIGARAIIHQLLHASETRLPDGIPVVVLVTPEVEDRKRQRMREDGAVVVPVDHMRTQIPITVPHWVNTMTKLRLFDPEVLPYEKVLLIDANMALLRPIDALFHDSSTEP</sequence>
<dbReference type="InterPro" id="IPR050587">
    <property type="entry name" value="GNT1/Glycosyltrans_8"/>
</dbReference>
<evidence type="ECO:0000313" key="2">
    <source>
        <dbReference type="EMBL" id="KAL2782314.1"/>
    </source>
</evidence>
<evidence type="ECO:0000256" key="1">
    <source>
        <dbReference type="SAM" id="Phobius"/>
    </source>
</evidence>
<accession>A0ABR4FGD7</accession>
<keyword evidence="3" id="KW-1185">Reference proteome</keyword>
<gene>
    <name evidence="2" type="ORF">BJX66DRAFT_345992</name>
</gene>
<keyword evidence="1" id="KW-0812">Transmembrane</keyword>
<evidence type="ECO:0008006" key="4">
    <source>
        <dbReference type="Google" id="ProtNLM"/>
    </source>
</evidence>
<keyword evidence="1" id="KW-1133">Transmembrane helix</keyword>
<name>A0ABR4FGD7_9EURO</name>
<feature type="non-terminal residue" evidence="2">
    <location>
        <position position="165"/>
    </location>
</feature>
<dbReference type="Proteomes" id="UP001610563">
    <property type="component" value="Unassembled WGS sequence"/>
</dbReference>